<proteinExistence type="predicted"/>
<dbReference type="EMBL" id="CP113797">
    <property type="protein sequence ID" value="WAL62028.1"/>
    <property type="molecule type" value="Genomic_DNA"/>
</dbReference>
<accession>A0A9E9C9U6</accession>
<dbReference type="Proteomes" id="UP001163152">
    <property type="component" value="Chromosome"/>
</dbReference>
<dbReference type="RefSeq" id="WP_268612112.1">
    <property type="nucleotide sequence ID" value="NZ_CP113797.1"/>
</dbReference>
<evidence type="ECO:0000313" key="2">
    <source>
        <dbReference type="Proteomes" id="UP001163152"/>
    </source>
</evidence>
<organism evidence="1 2">
    <name type="scientific">Thermocoleostomius sinensis A174</name>
    <dbReference type="NCBI Taxonomy" id="2016057"/>
    <lineage>
        <taxon>Bacteria</taxon>
        <taxon>Bacillati</taxon>
        <taxon>Cyanobacteriota</taxon>
        <taxon>Cyanophyceae</taxon>
        <taxon>Oculatellales</taxon>
        <taxon>Oculatellaceae</taxon>
        <taxon>Thermocoleostomius</taxon>
    </lineage>
</organism>
<reference evidence="1" key="1">
    <citation type="submission" date="2022-12" db="EMBL/GenBank/DDBJ databases">
        <title>Polyphasic identification of a Novel Hot-Spring Cyanobacterium Ocullathermofonsia sinensis gen nov. sp. nov. and Genomic Insights on its Adaptations to the Thermal Habitat.</title>
        <authorList>
            <person name="Daroch M."/>
            <person name="Tang J."/>
            <person name="Jiang Y."/>
        </authorList>
    </citation>
    <scope>NUCLEOTIDE SEQUENCE</scope>
    <source>
        <strain evidence="1">PKUAC-SCTA174</strain>
    </source>
</reference>
<gene>
    <name evidence="1" type="ORF">OXH18_08610</name>
</gene>
<dbReference type="AlphaFoldDB" id="A0A9E9C9U6"/>
<protein>
    <submittedName>
        <fullName evidence="1">Uncharacterized protein</fullName>
    </submittedName>
</protein>
<evidence type="ECO:0000313" key="1">
    <source>
        <dbReference type="EMBL" id="WAL62028.1"/>
    </source>
</evidence>
<dbReference type="KEGG" id="tsin:OXH18_08610"/>
<keyword evidence="2" id="KW-1185">Reference proteome</keyword>
<name>A0A9E9C9U6_9CYAN</name>
<sequence length="278" mass="30968">MAIVFWLGVLGQELVVLQQPSLSLPISISQALPDRCNLASFEQAQPITALFDHSSLQIIHDRFDSRVARRLGYFFTLDTHLQMALSDAFTSRSLRQLTIEVVSQQELYQAHSEAQNWFDGSTGHATVRLADQYVIGDYETPCTLSLAGIENEFSEVILRANYYATYGIDLRSSVHQESATLAFSSLVSLLLQGESFTSAEDIRSILQEILARSQRSYANRTDLPLSGSQQEAEFVATWLNQRLEFLLPTPFADGQVQFVVDPSAGRGHVIRPIVVSVP</sequence>